<feature type="non-terminal residue" evidence="2">
    <location>
        <position position="1"/>
    </location>
</feature>
<dbReference type="AlphaFoldDB" id="A0A6J4RIH6"/>
<evidence type="ECO:0000256" key="1">
    <source>
        <dbReference type="SAM" id="MobiDB-lite"/>
    </source>
</evidence>
<gene>
    <name evidence="2" type="ORF">AVDCRST_MAG25-2002</name>
</gene>
<sequence>AAGYLPPPACVAQHTPALGLVLPGRERGPLKYHGIPADNHSNAHEAETGGDELPGLAAGGAHPGGLRCRRRRGRGPGGGPPRLLRARRGGTPAGGRGRFLARPEGLRGAE</sequence>
<protein>
    <submittedName>
        <fullName evidence="2">Uncharacterized protein</fullName>
    </submittedName>
</protein>
<evidence type="ECO:0000313" key="2">
    <source>
        <dbReference type="EMBL" id="CAA9470549.1"/>
    </source>
</evidence>
<feature type="non-terminal residue" evidence="2">
    <location>
        <position position="110"/>
    </location>
</feature>
<dbReference type="EMBL" id="CADCVI010000125">
    <property type="protein sequence ID" value="CAA9470549.1"/>
    <property type="molecule type" value="Genomic_DNA"/>
</dbReference>
<organism evidence="2">
    <name type="scientific">uncultured Rubrobacteraceae bacterium</name>
    <dbReference type="NCBI Taxonomy" id="349277"/>
    <lineage>
        <taxon>Bacteria</taxon>
        <taxon>Bacillati</taxon>
        <taxon>Actinomycetota</taxon>
        <taxon>Rubrobacteria</taxon>
        <taxon>Rubrobacterales</taxon>
        <taxon>Rubrobacteraceae</taxon>
        <taxon>environmental samples</taxon>
    </lineage>
</organism>
<reference evidence="2" key="1">
    <citation type="submission" date="2020-02" db="EMBL/GenBank/DDBJ databases">
        <authorList>
            <person name="Meier V. D."/>
        </authorList>
    </citation>
    <scope>NUCLEOTIDE SEQUENCE</scope>
    <source>
        <strain evidence="2">AVDCRST_MAG25</strain>
    </source>
</reference>
<name>A0A6J4RIH6_9ACTN</name>
<feature type="region of interest" description="Disordered" evidence="1">
    <location>
        <begin position="31"/>
        <end position="110"/>
    </location>
</feature>
<accession>A0A6J4RIH6</accession>
<proteinExistence type="predicted"/>